<feature type="domain" description="HTH araC/xylS-type" evidence="4">
    <location>
        <begin position="248"/>
        <end position="346"/>
    </location>
</feature>
<sequence length="355" mass="39771">MIAEPNYSSSREAEEGRIVAIWLERLRDTLSDGTQRPLFHEAMEQAGVSEAALQTAEGLRQRDLDHVLVTLRAKVPDVTLRLFDQVEILDLGLVGYAAINSDSVGAAIRVMYQYHSLASDRYTDQLTIENGLARISPTPLPGHGDDFQNICEDSFSGNWRALRLLLGPLADSKDVSLHLEYREPGYAHSYSEIFGPNCFFNADYTGLEFPAAWLEYPVHRGSGALSEVYTAMCQRVLGLGGAAKNPAQQVRRLLLSRAGRDMPSLESAAQQLHLTPGQLRKRLYREDTSYKKIVLEIRMELARHYLLDTDLSVQEIAYLLDYSTPAPFSRAFKRYCGLAPEYFRAENAVLHVSTA</sequence>
<keyword evidence="2" id="KW-0238">DNA-binding</keyword>
<organism evidence="5 6">
    <name type="scientific">Congregibacter brevis</name>
    <dbReference type="NCBI Taxonomy" id="3081201"/>
    <lineage>
        <taxon>Bacteria</taxon>
        <taxon>Pseudomonadati</taxon>
        <taxon>Pseudomonadota</taxon>
        <taxon>Gammaproteobacteria</taxon>
        <taxon>Cellvibrionales</taxon>
        <taxon>Halieaceae</taxon>
        <taxon>Congregibacter</taxon>
    </lineage>
</organism>
<evidence type="ECO:0000259" key="4">
    <source>
        <dbReference type="PROSITE" id="PS01124"/>
    </source>
</evidence>
<dbReference type="Gene3D" id="1.10.10.60">
    <property type="entry name" value="Homeodomain-like"/>
    <property type="match status" value="1"/>
</dbReference>
<evidence type="ECO:0000256" key="3">
    <source>
        <dbReference type="ARBA" id="ARBA00023163"/>
    </source>
</evidence>
<accession>A0ABZ0IGE4</accession>
<evidence type="ECO:0000256" key="1">
    <source>
        <dbReference type="ARBA" id="ARBA00023015"/>
    </source>
</evidence>
<reference evidence="5 6" key="1">
    <citation type="submission" date="2023-10" db="EMBL/GenBank/DDBJ databases">
        <title>Two novel species belonging to the OM43/NOR5 clade.</title>
        <authorList>
            <person name="Park M."/>
        </authorList>
    </citation>
    <scope>NUCLEOTIDE SEQUENCE [LARGE SCALE GENOMIC DNA]</scope>
    <source>
        <strain evidence="5 6">IMCC45268</strain>
    </source>
</reference>
<dbReference type="RefSeq" id="WP_407328766.1">
    <property type="nucleotide sequence ID" value="NZ_CP136865.1"/>
</dbReference>
<gene>
    <name evidence="5" type="ORF">R0137_04105</name>
</gene>
<dbReference type="Pfam" id="PF12833">
    <property type="entry name" value="HTH_18"/>
    <property type="match status" value="1"/>
</dbReference>
<evidence type="ECO:0000256" key="2">
    <source>
        <dbReference type="ARBA" id="ARBA00023125"/>
    </source>
</evidence>
<dbReference type="InterPro" id="IPR032687">
    <property type="entry name" value="AraC-type_N"/>
</dbReference>
<dbReference type="InterPro" id="IPR018060">
    <property type="entry name" value="HTH_AraC"/>
</dbReference>
<dbReference type="Pfam" id="PF12625">
    <property type="entry name" value="Arabinose_bd"/>
    <property type="match status" value="1"/>
</dbReference>
<name>A0ABZ0IGE4_9GAMM</name>
<dbReference type="PANTHER" id="PTHR47894">
    <property type="entry name" value="HTH-TYPE TRANSCRIPTIONAL REGULATOR GADX"/>
    <property type="match status" value="1"/>
</dbReference>
<dbReference type="EMBL" id="CP136865">
    <property type="protein sequence ID" value="WOJ97763.1"/>
    <property type="molecule type" value="Genomic_DNA"/>
</dbReference>
<dbReference type="Proteomes" id="UP001626549">
    <property type="component" value="Chromosome"/>
</dbReference>
<keyword evidence="6" id="KW-1185">Reference proteome</keyword>
<evidence type="ECO:0000313" key="6">
    <source>
        <dbReference type="Proteomes" id="UP001626549"/>
    </source>
</evidence>
<dbReference type="InterPro" id="IPR009057">
    <property type="entry name" value="Homeodomain-like_sf"/>
</dbReference>
<dbReference type="SUPFAM" id="SSF46689">
    <property type="entry name" value="Homeodomain-like"/>
    <property type="match status" value="1"/>
</dbReference>
<dbReference type="PROSITE" id="PS01124">
    <property type="entry name" value="HTH_ARAC_FAMILY_2"/>
    <property type="match status" value="1"/>
</dbReference>
<dbReference type="PANTHER" id="PTHR47894:SF1">
    <property type="entry name" value="HTH-TYPE TRANSCRIPTIONAL REGULATOR VQSM"/>
    <property type="match status" value="1"/>
</dbReference>
<dbReference type="SMART" id="SM00342">
    <property type="entry name" value="HTH_ARAC"/>
    <property type="match status" value="1"/>
</dbReference>
<evidence type="ECO:0000313" key="5">
    <source>
        <dbReference type="EMBL" id="WOJ97763.1"/>
    </source>
</evidence>
<keyword evidence="3" id="KW-0804">Transcription</keyword>
<keyword evidence="1" id="KW-0805">Transcription regulation</keyword>
<protein>
    <submittedName>
        <fullName evidence="5">AraC family transcriptional regulator ligand-binding domain-containing protein</fullName>
    </submittedName>
</protein>
<proteinExistence type="predicted"/>